<feature type="chain" id="PRO_5019807853" evidence="1">
    <location>
        <begin position="17"/>
        <end position="109"/>
    </location>
</feature>
<name>A0A482ZHW8_9ARAC</name>
<dbReference type="AlphaFoldDB" id="A0A482ZHW8"/>
<dbReference type="EMBL" id="HAGQ01000006">
    <property type="protein sequence ID" value="SMD30079.1"/>
    <property type="molecule type" value="Transcribed_RNA"/>
</dbReference>
<evidence type="ECO:0000256" key="1">
    <source>
        <dbReference type="SAM" id="SignalP"/>
    </source>
</evidence>
<reference evidence="2" key="1">
    <citation type="submission" date="2017-03" db="EMBL/GenBank/DDBJ databases">
        <authorList>
            <person name="QRISCLOUD D."/>
        </authorList>
    </citation>
    <scope>NUCLEOTIDE SEQUENCE</scope>
</reference>
<reference evidence="2" key="2">
    <citation type="submission" date="2019-04" db="EMBL/GenBank/DDBJ databases">
        <title>Unravelling the molecular evolution of spider venoms.</title>
        <authorList>
            <person name="Pineda S."/>
        </authorList>
    </citation>
    <scope>NUCLEOTIDE SEQUENCE</scope>
</reference>
<keyword evidence="1" id="KW-0732">Signal</keyword>
<evidence type="ECO:0000313" key="2">
    <source>
        <dbReference type="EMBL" id="SMD30079.1"/>
    </source>
</evidence>
<accession>A0A482ZHW8</accession>
<sequence length="109" mass="11995">MLFLFLFAIGAAQAEGKCSELDIPKCLSVLAMIGPQIQGMKMTQSDMEHACGALENQEQCPEECKESSKLGPFLKSINGFKNLLCSKGSDTTKFYSETLPCLEKHRETV</sequence>
<protein>
    <submittedName>
        <fullName evidence="2">U36-Liphistoxin-Lm1a_1</fullName>
    </submittedName>
</protein>
<proteinExistence type="predicted"/>
<organism evidence="2">
    <name type="scientific">Liphistius malayanus</name>
    <dbReference type="NCBI Taxonomy" id="1203467"/>
    <lineage>
        <taxon>Eukaryota</taxon>
        <taxon>Metazoa</taxon>
        <taxon>Ecdysozoa</taxon>
        <taxon>Arthropoda</taxon>
        <taxon>Chelicerata</taxon>
        <taxon>Arachnida</taxon>
        <taxon>Araneae</taxon>
        <taxon>Mesothelae</taxon>
        <taxon>Liphistiidae</taxon>
        <taxon>Liphistius</taxon>
    </lineage>
</organism>
<feature type="signal peptide" evidence="1">
    <location>
        <begin position="1"/>
        <end position="16"/>
    </location>
</feature>